<evidence type="ECO:0000313" key="4">
    <source>
        <dbReference type="EMBL" id="BAT92723.1"/>
    </source>
</evidence>
<dbReference type="OrthoDB" id="1414964at2759"/>
<sequence length="160" mass="18118">MVKDVVRRWRSKRSWQVLGLRFYYSVMALYDLGSGIFPCGHDGVTCLAWLGASYVAIGCVDGRVRLWDSLSGECVKTLKGHADVIQSLSVSANRDYLVSASLDGTSCAFKNYNSYWDIRARTNRPRRYTSVKDIALPKSPPKKQEEEKVYYETDTSNGDR</sequence>
<organism evidence="4 5">
    <name type="scientific">Vigna angularis var. angularis</name>
    <dbReference type="NCBI Taxonomy" id="157739"/>
    <lineage>
        <taxon>Eukaryota</taxon>
        <taxon>Viridiplantae</taxon>
        <taxon>Streptophyta</taxon>
        <taxon>Embryophyta</taxon>
        <taxon>Tracheophyta</taxon>
        <taxon>Spermatophyta</taxon>
        <taxon>Magnoliopsida</taxon>
        <taxon>eudicotyledons</taxon>
        <taxon>Gunneridae</taxon>
        <taxon>Pentapetalae</taxon>
        <taxon>rosids</taxon>
        <taxon>fabids</taxon>
        <taxon>Fabales</taxon>
        <taxon>Fabaceae</taxon>
        <taxon>Papilionoideae</taxon>
        <taxon>50 kb inversion clade</taxon>
        <taxon>NPAAA clade</taxon>
        <taxon>indigoferoid/millettioid clade</taxon>
        <taxon>Phaseoleae</taxon>
        <taxon>Vigna</taxon>
    </lineage>
</organism>
<dbReference type="InterPro" id="IPR051179">
    <property type="entry name" value="WD_repeat_multifunction"/>
</dbReference>
<dbReference type="InterPro" id="IPR015943">
    <property type="entry name" value="WD40/YVTN_repeat-like_dom_sf"/>
</dbReference>
<name>A0A0S3SIP2_PHAAN</name>
<proteinExistence type="predicted"/>
<gene>
    <name evidence="4" type="primary">Vigan.07G153900</name>
    <name evidence="4" type="ORF">VIGAN_07153900</name>
</gene>
<reference evidence="4 5" key="1">
    <citation type="journal article" date="2015" name="Sci. Rep.">
        <title>The power of single molecule real-time sequencing technology in the de novo assembly of a eukaryotic genome.</title>
        <authorList>
            <person name="Sakai H."/>
            <person name="Naito K."/>
            <person name="Ogiso-Tanaka E."/>
            <person name="Takahashi Y."/>
            <person name="Iseki K."/>
            <person name="Muto C."/>
            <person name="Satou K."/>
            <person name="Teruya K."/>
            <person name="Shiroma A."/>
            <person name="Shimoji M."/>
            <person name="Hirano T."/>
            <person name="Itoh T."/>
            <person name="Kaga A."/>
            <person name="Tomooka N."/>
        </authorList>
    </citation>
    <scope>NUCLEOTIDE SEQUENCE [LARGE SCALE GENOMIC DNA]</scope>
    <source>
        <strain evidence="5">cv. Shumari</strain>
    </source>
</reference>
<accession>A0A0S3SIP2</accession>
<dbReference type="InterPro" id="IPR001680">
    <property type="entry name" value="WD40_rpt"/>
</dbReference>
<dbReference type="AlphaFoldDB" id="A0A0S3SIP2"/>
<dbReference type="Proteomes" id="UP000291084">
    <property type="component" value="Chromosome 7"/>
</dbReference>
<dbReference type="SMART" id="SM00320">
    <property type="entry name" value="WD40"/>
    <property type="match status" value="2"/>
</dbReference>
<keyword evidence="5" id="KW-1185">Reference proteome</keyword>
<dbReference type="SUPFAM" id="SSF50978">
    <property type="entry name" value="WD40 repeat-like"/>
    <property type="match status" value="1"/>
</dbReference>
<dbReference type="Gene3D" id="2.130.10.10">
    <property type="entry name" value="YVTN repeat-like/Quinoprotein amine dehydrogenase"/>
    <property type="match status" value="1"/>
</dbReference>
<feature type="region of interest" description="Disordered" evidence="3">
    <location>
        <begin position="130"/>
        <end position="160"/>
    </location>
</feature>
<evidence type="ECO:0000256" key="2">
    <source>
        <dbReference type="ARBA" id="ARBA00022737"/>
    </source>
</evidence>
<evidence type="ECO:0000313" key="5">
    <source>
        <dbReference type="Proteomes" id="UP000291084"/>
    </source>
</evidence>
<keyword evidence="2" id="KW-0677">Repeat</keyword>
<dbReference type="PANTHER" id="PTHR19857">
    <property type="entry name" value="MITOCHONDRIAL DIVISION PROTEIN 1-RELATED"/>
    <property type="match status" value="1"/>
</dbReference>
<evidence type="ECO:0000256" key="1">
    <source>
        <dbReference type="ARBA" id="ARBA00022574"/>
    </source>
</evidence>
<dbReference type="EMBL" id="AP015040">
    <property type="protein sequence ID" value="BAT92723.1"/>
    <property type="molecule type" value="Genomic_DNA"/>
</dbReference>
<keyword evidence="1" id="KW-0853">WD repeat</keyword>
<evidence type="ECO:0000256" key="3">
    <source>
        <dbReference type="SAM" id="MobiDB-lite"/>
    </source>
</evidence>
<protein>
    <submittedName>
        <fullName evidence="4">Uncharacterized protein</fullName>
    </submittedName>
</protein>
<dbReference type="InterPro" id="IPR036322">
    <property type="entry name" value="WD40_repeat_dom_sf"/>
</dbReference>
<feature type="compositionally biased region" description="Basic and acidic residues" evidence="3">
    <location>
        <begin position="142"/>
        <end position="160"/>
    </location>
</feature>
<dbReference type="Pfam" id="PF00400">
    <property type="entry name" value="WD40"/>
    <property type="match status" value="2"/>
</dbReference>
<dbReference type="PANTHER" id="PTHR19857:SF8">
    <property type="entry name" value="ANGIO-ASSOCIATED MIGRATORY CELL PROTEIN"/>
    <property type="match status" value="1"/>
</dbReference>